<reference evidence="5 6" key="1">
    <citation type="submission" date="2018-08" db="EMBL/GenBank/DDBJ databases">
        <title>Genomic Encyclopedia of Type Strains, Phase IV (KMG-IV): sequencing the most valuable type-strain genomes for metagenomic binning, comparative biology and taxonomic classification.</title>
        <authorList>
            <person name="Goeker M."/>
        </authorList>
    </citation>
    <scope>NUCLEOTIDE SEQUENCE [LARGE SCALE GENOMIC DNA]</scope>
    <source>
        <strain evidence="5 6">DSM 23923</strain>
    </source>
</reference>
<dbReference type="SMART" id="SM00866">
    <property type="entry name" value="UTRA"/>
    <property type="match status" value="1"/>
</dbReference>
<dbReference type="Gene3D" id="3.40.1410.10">
    <property type="entry name" value="Chorismate lyase-like"/>
    <property type="match status" value="1"/>
</dbReference>
<dbReference type="PANTHER" id="PTHR44846:SF1">
    <property type="entry name" value="MANNOSYL-D-GLYCERATE TRANSPORT_METABOLISM SYSTEM REPRESSOR MNGR-RELATED"/>
    <property type="match status" value="1"/>
</dbReference>
<dbReference type="InterPro" id="IPR036388">
    <property type="entry name" value="WH-like_DNA-bd_sf"/>
</dbReference>
<keyword evidence="3" id="KW-0804">Transcription</keyword>
<dbReference type="AlphaFoldDB" id="A0A347ZQK7"/>
<dbReference type="OrthoDB" id="9799482at2"/>
<dbReference type="PROSITE" id="PS50949">
    <property type="entry name" value="HTH_GNTR"/>
    <property type="match status" value="1"/>
</dbReference>
<dbReference type="CDD" id="cd07377">
    <property type="entry name" value="WHTH_GntR"/>
    <property type="match status" value="1"/>
</dbReference>
<evidence type="ECO:0000259" key="4">
    <source>
        <dbReference type="PROSITE" id="PS50949"/>
    </source>
</evidence>
<dbReference type="RefSeq" id="WP_116224969.1">
    <property type="nucleotide sequence ID" value="NZ_AP018437.1"/>
</dbReference>
<gene>
    <name evidence="5" type="ORF">DFR64_1750</name>
</gene>
<dbReference type="GO" id="GO:0003677">
    <property type="term" value="F:DNA binding"/>
    <property type="evidence" value="ECO:0007669"/>
    <property type="project" value="UniProtKB-KW"/>
</dbReference>
<dbReference type="InterPro" id="IPR011663">
    <property type="entry name" value="UTRA"/>
</dbReference>
<name>A0A347ZQK7_9CHLR</name>
<dbReference type="Gene3D" id="1.10.10.10">
    <property type="entry name" value="Winged helix-like DNA-binding domain superfamily/Winged helix DNA-binding domain"/>
    <property type="match status" value="1"/>
</dbReference>
<evidence type="ECO:0000313" key="6">
    <source>
        <dbReference type="Proteomes" id="UP000256388"/>
    </source>
</evidence>
<evidence type="ECO:0000256" key="2">
    <source>
        <dbReference type="ARBA" id="ARBA00023125"/>
    </source>
</evidence>
<dbReference type="Proteomes" id="UP000256388">
    <property type="component" value="Unassembled WGS sequence"/>
</dbReference>
<evidence type="ECO:0000256" key="3">
    <source>
        <dbReference type="ARBA" id="ARBA00023163"/>
    </source>
</evidence>
<dbReference type="InterPro" id="IPR028978">
    <property type="entry name" value="Chorismate_lyase_/UTRA_dom_sf"/>
</dbReference>
<sequence length="252" mass="28609">MTKFPNSNEIDKTIPVPLYYQLKSYFLKEIESGNLCLGDRIPTEDELHAELQVSRSTIRHAITELVQEGWFERRKSKGTFVIRTTKSPLVVHAFEPFHQLAKQYGKSPSTEVIDLSVTTANSKLAASMNLAVGEKVLTMFRRRFIDGKPLVTIQNYLPFSLCEFVLDHDFSTESLYETLMGNPLARIQKTTTIVSAEKATAEDAKLLDVEIDCPILVFNTISYTAQKKIVDFAYSHYRGDRSKFEIESNPSV</sequence>
<organism evidence="5 6">
    <name type="scientific">Pelolinea submarina</name>
    <dbReference type="NCBI Taxonomy" id="913107"/>
    <lineage>
        <taxon>Bacteria</taxon>
        <taxon>Bacillati</taxon>
        <taxon>Chloroflexota</taxon>
        <taxon>Anaerolineae</taxon>
        <taxon>Anaerolineales</taxon>
        <taxon>Anaerolineaceae</taxon>
        <taxon>Pelolinea</taxon>
    </lineage>
</organism>
<feature type="domain" description="HTH gntR-type" evidence="4">
    <location>
        <begin position="16"/>
        <end position="84"/>
    </location>
</feature>
<dbReference type="SUPFAM" id="SSF46785">
    <property type="entry name" value="Winged helix' DNA-binding domain"/>
    <property type="match status" value="1"/>
</dbReference>
<accession>A0A347ZQK7</accession>
<comment type="caution">
    <text evidence="5">The sequence shown here is derived from an EMBL/GenBank/DDBJ whole genome shotgun (WGS) entry which is preliminary data.</text>
</comment>
<dbReference type="EMBL" id="QUMS01000001">
    <property type="protein sequence ID" value="REG11856.1"/>
    <property type="molecule type" value="Genomic_DNA"/>
</dbReference>
<dbReference type="SUPFAM" id="SSF64288">
    <property type="entry name" value="Chorismate lyase-like"/>
    <property type="match status" value="1"/>
</dbReference>
<dbReference type="GO" id="GO:0003700">
    <property type="term" value="F:DNA-binding transcription factor activity"/>
    <property type="evidence" value="ECO:0007669"/>
    <property type="project" value="InterPro"/>
</dbReference>
<keyword evidence="1" id="KW-0805">Transcription regulation</keyword>
<evidence type="ECO:0000313" key="5">
    <source>
        <dbReference type="EMBL" id="REG11856.1"/>
    </source>
</evidence>
<evidence type="ECO:0000256" key="1">
    <source>
        <dbReference type="ARBA" id="ARBA00023015"/>
    </source>
</evidence>
<keyword evidence="6" id="KW-1185">Reference proteome</keyword>
<protein>
    <submittedName>
        <fullName evidence="5">GntR family transcriptional regulator</fullName>
    </submittedName>
</protein>
<dbReference type="Pfam" id="PF07702">
    <property type="entry name" value="UTRA"/>
    <property type="match status" value="1"/>
</dbReference>
<dbReference type="PRINTS" id="PR00035">
    <property type="entry name" value="HTHGNTR"/>
</dbReference>
<dbReference type="GO" id="GO:0045892">
    <property type="term" value="P:negative regulation of DNA-templated transcription"/>
    <property type="evidence" value="ECO:0007669"/>
    <property type="project" value="TreeGrafter"/>
</dbReference>
<dbReference type="SMART" id="SM00345">
    <property type="entry name" value="HTH_GNTR"/>
    <property type="match status" value="1"/>
</dbReference>
<dbReference type="PANTHER" id="PTHR44846">
    <property type="entry name" value="MANNOSYL-D-GLYCERATE TRANSPORT/METABOLISM SYSTEM REPRESSOR MNGR-RELATED"/>
    <property type="match status" value="1"/>
</dbReference>
<proteinExistence type="predicted"/>
<dbReference type="InterPro" id="IPR036390">
    <property type="entry name" value="WH_DNA-bd_sf"/>
</dbReference>
<dbReference type="InterPro" id="IPR000524">
    <property type="entry name" value="Tscrpt_reg_HTH_GntR"/>
</dbReference>
<keyword evidence="2" id="KW-0238">DNA-binding</keyword>
<dbReference type="InterPro" id="IPR050679">
    <property type="entry name" value="Bact_HTH_transcr_reg"/>
</dbReference>
<dbReference type="Pfam" id="PF00392">
    <property type="entry name" value="GntR"/>
    <property type="match status" value="1"/>
</dbReference>